<keyword evidence="3" id="KW-0732">Signal</keyword>
<evidence type="ECO:0000256" key="2">
    <source>
        <dbReference type="RuleBase" id="RU004328"/>
    </source>
</evidence>
<evidence type="ECO:0000256" key="1">
    <source>
        <dbReference type="ARBA" id="ARBA00007469"/>
    </source>
</evidence>
<evidence type="ECO:0000256" key="3">
    <source>
        <dbReference type="SAM" id="SignalP"/>
    </source>
</evidence>
<dbReference type="EMBL" id="SMGD01000014">
    <property type="protein sequence ID" value="TCK47549.1"/>
    <property type="molecule type" value="Genomic_DNA"/>
</dbReference>
<feature type="chain" id="PRO_5020950682" evidence="3">
    <location>
        <begin position="20"/>
        <end position="211"/>
    </location>
</feature>
<dbReference type="AlphaFoldDB" id="A0A4R1JBM5"/>
<dbReference type="InterPro" id="IPR001568">
    <property type="entry name" value="RNase_T2-like"/>
</dbReference>
<feature type="signal peptide" evidence="3">
    <location>
        <begin position="1"/>
        <end position="19"/>
    </location>
</feature>
<organism evidence="4 5">
    <name type="scientific">Celerinatantimonas diazotrophica</name>
    <dbReference type="NCBI Taxonomy" id="412034"/>
    <lineage>
        <taxon>Bacteria</taxon>
        <taxon>Pseudomonadati</taxon>
        <taxon>Pseudomonadota</taxon>
        <taxon>Gammaproteobacteria</taxon>
        <taxon>Celerinatantimonadaceae</taxon>
        <taxon>Celerinatantimonas</taxon>
    </lineage>
</organism>
<dbReference type="Gene3D" id="3.90.730.10">
    <property type="entry name" value="Ribonuclease T2-like"/>
    <property type="match status" value="1"/>
</dbReference>
<evidence type="ECO:0000313" key="4">
    <source>
        <dbReference type="EMBL" id="TCK47549.1"/>
    </source>
</evidence>
<dbReference type="InterPro" id="IPR036430">
    <property type="entry name" value="RNase_T2-like_sf"/>
</dbReference>
<accession>A0A4R1JBM5</accession>
<comment type="similarity">
    <text evidence="1 2">Belongs to the RNase T2 family.</text>
</comment>
<proteinExistence type="inferred from homology"/>
<dbReference type="InterPro" id="IPR033130">
    <property type="entry name" value="RNase_T2_His_AS_2"/>
</dbReference>
<keyword evidence="5" id="KW-1185">Reference proteome</keyword>
<dbReference type="GO" id="GO:0003723">
    <property type="term" value="F:RNA binding"/>
    <property type="evidence" value="ECO:0007669"/>
    <property type="project" value="InterPro"/>
</dbReference>
<dbReference type="Proteomes" id="UP000295565">
    <property type="component" value="Unassembled WGS sequence"/>
</dbReference>
<reference evidence="4 5" key="1">
    <citation type="submission" date="2019-03" db="EMBL/GenBank/DDBJ databases">
        <title>Genomic Encyclopedia of Type Strains, Phase IV (KMG-IV): sequencing the most valuable type-strain genomes for metagenomic binning, comparative biology and taxonomic classification.</title>
        <authorList>
            <person name="Goeker M."/>
        </authorList>
    </citation>
    <scope>NUCLEOTIDE SEQUENCE [LARGE SCALE GENOMIC DNA]</scope>
    <source>
        <strain evidence="4 5">DSM 18577</strain>
    </source>
</reference>
<comment type="caution">
    <text evidence="4">The sequence shown here is derived from an EMBL/GenBank/DDBJ whole genome shotgun (WGS) entry which is preliminary data.</text>
</comment>
<evidence type="ECO:0000313" key="5">
    <source>
        <dbReference type="Proteomes" id="UP000295565"/>
    </source>
</evidence>
<gene>
    <name evidence="4" type="ORF">EV690_2580</name>
</gene>
<dbReference type="SUPFAM" id="SSF55895">
    <property type="entry name" value="Ribonuclease Rh-like"/>
    <property type="match status" value="1"/>
</dbReference>
<protein>
    <submittedName>
        <fullName evidence="4">Ribonuclease T2</fullName>
    </submittedName>
</protein>
<dbReference type="PROSITE" id="PS00531">
    <property type="entry name" value="RNASE_T2_2"/>
    <property type="match status" value="1"/>
</dbReference>
<dbReference type="Pfam" id="PF00445">
    <property type="entry name" value="Ribonuclease_T2"/>
    <property type="match status" value="1"/>
</dbReference>
<dbReference type="GO" id="GO:0033897">
    <property type="term" value="F:ribonuclease T2 activity"/>
    <property type="evidence" value="ECO:0007669"/>
    <property type="project" value="InterPro"/>
</dbReference>
<sequence length="211" mass="24033">MKGIFYALVLAALPLVALAQQCQVNDSNLNLNYDQTLDYQNAHIKTDFFMLVFSNSSIFCRGRQNQPKFKFQCDSGHQFGWVVHGLWGESKAAYLSGNIHQHPRFCQGDLPKLALSTIKPYLCMSPGTALLQGEWEKHGACDFPNAKSYFAQEQALYQQFKLPPASLNASQAIQWMKRNNPQLKNKWLSRQGSEFGICFDKRFELISCPKK</sequence>
<name>A0A4R1JBM5_9GAMM</name>